<dbReference type="NCBIfam" id="TIGR01552">
    <property type="entry name" value="phd_fam"/>
    <property type="match status" value="1"/>
</dbReference>
<protein>
    <submittedName>
        <fullName evidence="2">Type II toxin-antitoxin system prevent-host-death family antitoxin</fullName>
    </submittedName>
</protein>
<evidence type="ECO:0000313" key="3">
    <source>
        <dbReference type="Proteomes" id="UP000287687"/>
    </source>
</evidence>
<dbReference type="RefSeq" id="WP_128443103.1">
    <property type="nucleotide sequence ID" value="NZ_SBIP01000002.1"/>
</dbReference>
<name>A0A3S3RLB7_9HYPH</name>
<evidence type="ECO:0000256" key="1">
    <source>
        <dbReference type="ARBA" id="ARBA00009981"/>
    </source>
</evidence>
<evidence type="ECO:0000313" key="2">
    <source>
        <dbReference type="EMBL" id="RWX79128.1"/>
    </source>
</evidence>
<proteinExistence type="inferred from homology"/>
<comment type="similarity">
    <text evidence="1">Belongs to the phD/YefM antitoxin family.</text>
</comment>
<dbReference type="Proteomes" id="UP000287687">
    <property type="component" value="Unassembled WGS sequence"/>
</dbReference>
<sequence>MRISVAEAEGKLTELVKRAESGEKVVLTRDGDPLLELVRIARTPLLPSERRKVFDKIRDSKQAWSPEFETDAAHSQDFLYDKDGLPG</sequence>
<accession>A0A3S3RLB7</accession>
<dbReference type="EMBL" id="SBIP01000002">
    <property type="protein sequence ID" value="RWX79128.1"/>
    <property type="molecule type" value="Genomic_DNA"/>
</dbReference>
<dbReference type="Gene3D" id="3.40.1620.10">
    <property type="entry name" value="YefM-like domain"/>
    <property type="match status" value="1"/>
</dbReference>
<dbReference type="AlphaFoldDB" id="A0A3S3RLB7"/>
<dbReference type="SUPFAM" id="SSF143120">
    <property type="entry name" value="YefM-like"/>
    <property type="match status" value="1"/>
</dbReference>
<dbReference type="InterPro" id="IPR036165">
    <property type="entry name" value="YefM-like_sf"/>
</dbReference>
<dbReference type="OrthoDB" id="7473440at2"/>
<keyword evidence="3" id="KW-1185">Reference proteome</keyword>
<comment type="caution">
    <text evidence="2">The sequence shown here is derived from an EMBL/GenBank/DDBJ whole genome shotgun (WGS) entry which is preliminary data.</text>
</comment>
<organism evidence="2 3">
    <name type="scientific">Neorhizobium lilium</name>
    <dbReference type="NCBI Taxonomy" id="2503024"/>
    <lineage>
        <taxon>Bacteria</taxon>
        <taxon>Pseudomonadati</taxon>
        <taxon>Pseudomonadota</taxon>
        <taxon>Alphaproteobacteria</taxon>
        <taxon>Hyphomicrobiales</taxon>
        <taxon>Rhizobiaceae</taxon>
        <taxon>Rhizobium/Agrobacterium group</taxon>
        <taxon>Neorhizobium</taxon>
    </lineage>
</organism>
<reference evidence="2 3" key="1">
    <citation type="submission" date="2019-01" db="EMBL/GenBank/DDBJ databases">
        <title>The draft genome of Rhizobium sp. 24NR.</title>
        <authorList>
            <person name="Liu L."/>
            <person name="Liang L."/>
            <person name="Shi S."/>
            <person name="Xu L."/>
            <person name="Wang X."/>
            <person name="Li L."/>
            <person name="Zhang X."/>
        </authorList>
    </citation>
    <scope>NUCLEOTIDE SEQUENCE [LARGE SCALE GENOMIC DNA]</scope>
    <source>
        <strain evidence="2 3">24NR</strain>
    </source>
</reference>
<gene>
    <name evidence="2" type="ORF">EPK99_11220</name>
</gene>